<name>A0A6J1QML4_9HYME</name>
<protein>
    <submittedName>
        <fullName evidence="2">Uncharacterized protein LOC112461297</fullName>
    </submittedName>
</protein>
<dbReference type="GO" id="GO:0005634">
    <property type="term" value="C:nucleus"/>
    <property type="evidence" value="ECO:0007669"/>
    <property type="project" value="TreeGrafter"/>
</dbReference>
<accession>A0A6J1QML4</accession>
<keyword evidence="1" id="KW-1185">Reference proteome</keyword>
<dbReference type="InterPro" id="IPR036397">
    <property type="entry name" value="RNaseH_sf"/>
</dbReference>
<dbReference type="Pfam" id="PF01359">
    <property type="entry name" value="Transposase_1"/>
    <property type="match status" value="1"/>
</dbReference>
<dbReference type="InterPro" id="IPR036388">
    <property type="entry name" value="WH-like_DNA-bd_sf"/>
</dbReference>
<dbReference type="Gene3D" id="3.30.420.10">
    <property type="entry name" value="Ribonuclease H-like superfamily/Ribonuclease H"/>
    <property type="match status" value="1"/>
</dbReference>
<dbReference type="GeneID" id="112461297"/>
<sequence length="218" mass="25464">MLRKVYGRNCMHYSTAHDWYLQFEQGREDISNARRKPRTSHTSENVKKVLEILQSDSYVSTNVIAGLTGLHEKTVAKILKRLGKRRVCERFVPNTLTEDQKDARMEHCRDMIRAAASDSNFMKNIVTCGRIWISEYDEPLPEQQTASTSECQSKEKTKPKRMFLQKSKTLLIVFFDSRGMVYNEFIPEGQTMDAVYYLGILDRLWDSISRDRSQYEQS</sequence>
<dbReference type="GO" id="GO:0044774">
    <property type="term" value="P:mitotic DNA integrity checkpoint signaling"/>
    <property type="evidence" value="ECO:0007669"/>
    <property type="project" value="TreeGrafter"/>
</dbReference>
<reference evidence="2" key="1">
    <citation type="submission" date="2025-08" db="UniProtKB">
        <authorList>
            <consortium name="RefSeq"/>
        </authorList>
    </citation>
    <scope>IDENTIFICATION</scope>
    <source>
        <tissue evidence="2">Whole body</tissue>
    </source>
</reference>
<dbReference type="Gene3D" id="1.10.10.10">
    <property type="entry name" value="Winged helix-like DNA-binding domain superfamily/Winged helix DNA-binding domain"/>
    <property type="match status" value="1"/>
</dbReference>
<dbReference type="GO" id="GO:0035861">
    <property type="term" value="C:site of double-strand break"/>
    <property type="evidence" value="ECO:0007669"/>
    <property type="project" value="TreeGrafter"/>
</dbReference>
<dbReference type="GO" id="GO:0003690">
    <property type="term" value="F:double-stranded DNA binding"/>
    <property type="evidence" value="ECO:0007669"/>
    <property type="project" value="TreeGrafter"/>
</dbReference>
<dbReference type="GO" id="GO:0042800">
    <property type="term" value="F:histone H3K4 methyltransferase activity"/>
    <property type="evidence" value="ECO:0007669"/>
    <property type="project" value="TreeGrafter"/>
</dbReference>
<dbReference type="GO" id="GO:0031297">
    <property type="term" value="P:replication fork processing"/>
    <property type="evidence" value="ECO:0007669"/>
    <property type="project" value="TreeGrafter"/>
</dbReference>
<dbReference type="GO" id="GO:0006303">
    <property type="term" value="P:double-strand break repair via nonhomologous end joining"/>
    <property type="evidence" value="ECO:0007669"/>
    <property type="project" value="TreeGrafter"/>
</dbReference>
<organism evidence="1 2">
    <name type="scientific">Temnothorax curvispinosus</name>
    <dbReference type="NCBI Taxonomy" id="300111"/>
    <lineage>
        <taxon>Eukaryota</taxon>
        <taxon>Metazoa</taxon>
        <taxon>Ecdysozoa</taxon>
        <taxon>Arthropoda</taxon>
        <taxon>Hexapoda</taxon>
        <taxon>Insecta</taxon>
        <taxon>Pterygota</taxon>
        <taxon>Neoptera</taxon>
        <taxon>Endopterygota</taxon>
        <taxon>Hymenoptera</taxon>
        <taxon>Apocrita</taxon>
        <taxon>Aculeata</taxon>
        <taxon>Formicoidea</taxon>
        <taxon>Formicidae</taxon>
        <taxon>Myrmicinae</taxon>
        <taxon>Temnothorax</taxon>
    </lineage>
</organism>
<dbReference type="AlphaFoldDB" id="A0A6J1QML4"/>
<dbReference type="GO" id="GO:0000729">
    <property type="term" value="P:DNA double-strand break processing"/>
    <property type="evidence" value="ECO:0007669"/>
    <property type="project" value="TreeGrafter"/>
</dbReference>
<dbReference type="PANTHER" id="PTHR46060">
    <property type="entry name" value="MARINER MOS1 TRANSPOSASE-LIKE PROTEIN"/>
    <property type="match status" value="1"/>
</dbReference>
<evidence type="ECO:0000313" key="2">
    <source>
        <dbReference type="RefSeq" id="XP_024882261.1"/>
    </source>
</evidence>
<feature type="non-terminal residue" evidence="2">
    <location>
        <position position="218"/>
    </location>
</feature>
<dbReference type="GO" id="GO:0000793">
    <property type="term" value="C:condensed chromosome"/>
    <property type="evidence" value="ECO:0007669"/>
    <property type="project" value="TreeGrafter"/>
</dbReference>
<dbReference type="GO" id="GO:0000014">
    <property type="term" value="F:single-stranded DNA endodeoxyribonuclease activity"/>
    <property type="evidence" value="ECO:0007669"/>
    <property type="project" value="TreeGrafter"/>
</dbReference>
<dbReference type="GO" id="GO:0044547">
    <property type="term" value="F:DNA topoisomerase binding"/>
    <property type="evidence" value="ECO:0007669"/>
    <property type="project" value="TreeGrafter"/>
</dbReference>
<dbReference type="GO" id="GO:0015074">
    <property type="term" value="P:DNA integration"/>
    <property type="evidence" value="ECO:0007669"/>
    <property type="project" value="TreeGrafter"/>
</dbReference>
<gene>
    <name evidence="2" type="primary">LOC112461297</name>
</gene>
<evidence type="ECO:0000313" key="1">
    <source>
        <dbReference type="Proteomes" id="UP000504618"/>
    </source>
</evidence>
<dbReference type="GO" id="GO:0046975">
    <property type="term" value="F:histone H3K36 methyltransferase activity"/>
    <property type="evidence" value="ECO:0007669"/>
    <property type="project" value="TreeGrafter"/>
</dbReference>
<proteinExistence type="predicted"/>
<dbReference type="PANTHER" id="PTHR46060:SF2">
    <property type="entry name" value="HISTONE-LYSINE N-METHYLTRANSFERASE SETMAR"/>
    <property type="match status" value="1"/>
</dbReference>
<dbReference type="OrthoDB" id="7537251at2759"/>
<dbReference type="RefSeq" id="XP_024882261.1">
    <property type="nucleotide sequence ID" value="XM_025026493.1"/>
</dbReference>
<dbReference type="GO" id="GO:0003697">
    <property type="term" value="F:single-stranded DNA binding"/>
    <property type="evidence" value="ECO:0007669"/>
    <property type="project" value="TreeGrafter"/>
</dbReference>
<dbReference type="InterPro" id="IPR052709">
    <property type="entry name" value="Transposase-MT_Hybrid"/>
</dbReference>
<dbReference type="InterPro" id="IPR001888">
    <property type="entry name" value="Transposase_1"/>
</dbReference>
<dbReference type="Proteomes" id="UP000504618">
    <property type="component" value="Unplaced"/>
</dbReference>